<evidence type="ECO:0000256" key="4">
    <source>
        <dbReference type="ARBA" id="ARBA00006444"/>
    </source>
</evidence>
<evidence type="ECO:0000256" key="9">
    <source>
        <dbReference type="ARBA" id="ARBA00022707"/>
    </source>
</evidence>
<comment type="similarity">
    <text evidence="4">Belongs to the polyomaviruses capsid protein VP2 family.</text>
</comment>
<dbReference type="GO" id="GO:0042025">
    <property type="term" value="C:host cell nucleus"/>
    <property type="evidence" value="ECO:0007669"/>
    <property type="project" value="UniProtKB-SubCell"/>
</dbReference>
<evidence type="ECO:0000256" key="14">
    <source>
        <dbReference type="ARBA" id="ARBA00023136"/>
    </source>
</evidence>
<evidence type="ECO:0000256" key="7">
    <source>
        <dbReference type="ARBA" id="ARBA00022561"/>
    </source>
</evidence>
<evidence type="ECO:0000256" key="18">
    <source>
        <dbReference type="ARBA" id="ARBA00031865"/>
    </source>
</evidence>
<evidence type="ECO:0000256" key="16">
    <source>
        <dbReference type="ARBA" id="ARBA00023288"/>
    </source>
</evidence>
<dbReference type="GO" id="GO:0019028">
    <property type="term" value="C:viral capsid"/>
    <property type="evidence" value="ECO:0007669"/>
    <property type="project" value="UniProtKB-KW"/>
</dbReference>
<dbReference type="GO" id="GO:0044167">
    <property type="term" value="C:host cell endoplasmic reticulum membrane"/>
    <property type="evidence" value="ECO:0007669"/>
    <property type="project" value="UniProtKB-SubCell"/>
</dbReference>
<protein>
    <recommendedName>
        <fullName evidence="5">Minor capsid protein VP2</fullName>
    </recommendedName>
    <alternativeName>
        <fullName evidence="18">Minor structural protein VP2</fullName>
    </alternativeName>
</protein>
<keyword evidence="17" id="KW-1160">Virus entry into host cell</keyword>
<evidence type="ECO:0000256" key="19">
    <source>
        <dbReference type="SAM" id="MobiDB-lite"/>
    </source>
</evidence>
<evidence type="ECO:0000256" key="2">
    <source>
        <dbReference type="ARBA" id="ARBA00004328"/>
    </source>
</evidence>
<keyword evidence="7" id="KW-0167">Capsid protein</keyword>
<evidence type="ECO:0000256" key="8">
    <source>
        <dbReference type="ARBA" id="ARBA00022562"/>
    </source>
</evidence>
<keyword evidence="15" id="KW-1038">Host endoplasmic reticulum</keyword>
<evidence type="ECO:0000256" key="10">
    <source>
        <dbReference type="ARBA" id="ARBA00022844"/>
    </source>
</evidence>
<dbReference type="GO" id="GO:0046718">
    <property type="term" value="P:symbiont entry into host cell"/>
    <property type="evidence" value="ECO:0007669"/>
    <property type="project" value="UniProtKB-KW"/>
</dbReference>
<keyword evidence="16" id="KW-0449">Lipoprotein</keyword>
<evidence type="ECO:0000256" key="12">
    <source>
        <dbReference type="ARBA" id="ARBA00022921"/>
    </source>
</evidence>
<keyword evidence="13" id="KW-0238">DNA-binding</keyword>
<evidence type="ECO:0000256" key="3">
    <source>
        <dbReference type="ARBA" id="ARBA00004625"/>
    </source>
</evidence>
<dbReference type="InterPro" id="IPR001070">
    <property type="entry name" value="Polyoma_coat_VP2"/>
</dbReference>
<keyword evidence="12" id="KW-0426">Late protein</keyword>
<keyword evidence="14" id="KW-0472">Membrane</keyword>
<dbReference type="Pfam" id="PF00761">
    <property type="entry name" value="Polyoma_coat2"/>
    <property type="match status" value="2"/>
</dbReference>
<keyword evidence="6" id="KW-1163">Viral penetration into host nucleus</keyword>
<evidence type="ECO:0000256" key="13">
    <source>
        <dbReference type="ARBA" id="ARBA00023125"/>
    </source>
</evidence>
<dbReference type="GO" id="GO:0005198">
    <property type="term" value="F:structural molecule activity"/>
    <property type="evidence" value="ECO:0007669"/>
    <property type="project" value="InterPro"/>
</dbReference>
<keyword evidence="10" id="KW-0946">Virion</keyword>
<evidence type="ECO:0000256" key="11">
    <source>
        <dbReference type="ARBA" id="ARBA00022870"/>
    </source>
</evidence>
<feature type="region of interest" description="Disordered" evidence="19">
    <location>
        <begin position="1"/>
        <end position="23"/>
    </location>
</feature>
<keyword evidence="9" id="KW-0519">Myristate</keyword>
<evidence type="ECO:0000256" key="15">
    <source>
        <dbReference type="ARBA" id="ARBA00023184"/>
    </source>
</evidence>
<proteinExistence type="inferred from homology"/>
<reference evidence="20" key="1">
    <citation type="journal article" date="2024" name="Microbiome">
        <title>Substantial viral diversity in bats and rodents from East Africa: insights into evolution, recombination, and cocirculation.</title>
        <authorList>
            <person name="Wang D."/>
            <person name="Yang X."/>
            <person name="Ren Z."/>
            <person name="Hu B."/>
            <person name="Zhao H."/>
            <person name="Yang K."/>
            <person name="Shi P."/>
            <person name="Zhang Z."/>
            <person name="Feng Q."/>
            <person name="Nawenja C.V."/>
            <person name="Obanda V."/>
            <person name="Robert K."/>
            <person name="Nalikka B."/>
            <person name="Waruhiu C.N."/>
            <person name="Ochola G.O."/>
            <person name="Onyuok S.O."/>
            <person name="Ochieng H."/>
            <person name="Li B."/>
            <person name="Zhu Y."/>
            <person name="Si H."/>
            <person name="Yin J."/>
            <person name="Kristiansen K."/>
            <person name="Jin X."/>
            <person name="Xu X."/>
            <person name="Xiao M."/>
            <person name="Agwanda B."/>
            <person name="Ommeh S."/>
            <person name="Li J."/>
            <person name="Shi Z.L."/>
        </authorList>
    </citation>
    <scope>NUCLEOTIDE SEQUENCE</scope>
    <source>
        <strain evidence="20">1A/Kenya/BAT2996/2015</strain>
    </source>
</reference>
<evidence type="ECO:0000256" key="17">
    <source>
        <dbReference type="ARBA" id="ARBA00023296"/>
    </source>
</evidence>
<comment type="subcellular location">
    <subcellularLocation>
        <location evidence="3">Host endoplasmic reticulum membrane</location>
    </subcellularLocation>
    <subcellularLocation>
        <location evidence="1">Host nucleus</location>
    </subcellularLocation>
    <subcellularLocation>
        <location evidence="2">Virion</location>
    </subcellularLocation>
</comment>
<evidence type="ECO:0000313" key="20">
    <source>
        <dbReference type="EMBL" id="XBH24060.1"/>
    </source>
</evidence>
<name>A0AAU7E2C0_9POLY</name>
<accession>A0AAU7E2C0</accession>
<reference evidence="20" key="2">
    <citation type="submission" date="2024-02" db="EMBL/GenBank/DDBJ databases">
        <authorList>
            <person name="Hu B."/>
        </authorList>
    </citation>
    <scope>NUCLEOTIDE SEQUENCE</scope>
    <source>
        <strain evidence="20">1A/Kenya/BAT2996/2015</strain>
    </source>
</reference>
<sequence length="264" mass="28305">MFFSDRTGGGSSEDFFNSAREEGGKHPKVSNFIFFRMGGVLTLLMSIGEIATELTATTGLTLETILTGEALAALEAEIASVMTIQGISGIEALAQLGFTAEQFSNMALVASLVNEGIAYGTVFQTVSGLSALVAAGVRLGLGEVSNVNRRLLHFAGDNIITHTLLSFPLDQMNWGDSIIHALGGETIRSNQGLRNLILNARWVIQTESAPPDANSGNMIDFYHAPGGTHQQTTPDWMLPLILGLSGDQTPELKYLQDAYQKKSR</sequence>
<dbReference type="EMBL" id="PP711976">
    <property type="protein sequence ID" value="XBH24060.1"/>
    <property type="molecule type" value="Genomic_DNA"/>
</dbReference>
<evidence type="ECO:0000256" key="6">
    <source>
        <dbReference type="ARBA" id="ARBA00022524"/>
    </source>
</evidence>
<organism evidence="20">
    <name type="scientific">Miniopterus bat polyomavirus</name>
    <dbReference type="NCBI Taxonomy" id="3141924"/>
    <lineage>
        <taxon>Viruses</taxon>
        <taxon>Monodnaviria</taxon>
        <taxon>Shotokuvirae</taxon>
        <taxon>Cossaviricota</taxon>
        <taxon>Papovaviricetes</taxon>
        <taxon>Sepolyvirales</taxon>
        <taxon>Polyomaviridae</taxon>
    </lineage>
</organism>
<dbReference type="GO" id="GO:0003677">
    <property type="term" value="F:DNA binding"/>
    <property type="evidence" value="ECO:0007669"/>
    <property type="project" value="UniProtKB-KW"/>
</dbReference>
<dbReference type="GO" id="GO:0043657">
    <property type="term" value="C:host cell"/>
    <property type="evidence" value="ECO:0007669"/>
    <property type="project" value="GOC"/>
</dbReference>
<evidence type="ECO:0000256" key="5">
    <source>
        <dbReference type="ARBA" id="ARBA00022269"/>
    </source>
</evidence>
<keyword evidence="8" id="KW-1048">Host nucleus</keyword>
<evidence type="ECO:0000256" key="1">
    <source>
        <dbReference type="ARBA" id="ARBA00004147"/>
    </source>
</evidence>
<dbReference type="GO" id="GO:0075732">
    <property type="term" value="P:viral penetration into host nucleus"/>
    <property type="evidence" value="ECO:0007669"/>
    <property type="project" value="UniProtKB-KW"/>
</dbReference>
<keyword evidence="11" id="KW-1043">Host membrane</keyword>